<organism evidence="4 5">
    <name type="scientific">Ignelater luminosus</name>
    <name type="common">Cucubano</name>
    <name type="synonym">Pyrophorus luminosus</name>
    <dbReference type="NCBI Taxonomy" id="2038154"/>
    <lineage>
        <taxon>Eukaryota</taxon>
        <taxon>Metazoa</taxon>
        <taxon>Ecdysozoa</taxon>
        <taxon>Arthropoda</taxon>
        <taxon>Hexapoda</taxon>
        <taxon>Insecta</taxon>
        <taxon>Pterygota</taxon>
        <taxon>Neoptera</taxon>
        <taxon>Endopterygota</taxon>
        <taxon>Coleoptera</taxon>
        <taxon>Polyphaga</taxon>
        <taxon>Elateriformia</taxon>
        <taxon>Elateroidea</taxon>
        <taxon>Elateridae</taxon>
        <taxon>Agrypninae</taxon>
        <taxon>Pyrophorini</taxon>
        <taxon>Ignelater</taxon>
    </lineage>
</organism>
<gene>
    <name evidence="4" type="ORF">ILUMI_06278</name>
</gene>
<dbReference type="OrthoDB" id="7676846at2759"/>
<proteinExistence type="predicted"/>
<keyword evidence="3" id="KW-0732">Signal</keyword>
<evidence type="ECO:0000256" key="1">
    <source>
        <dbReference type="SAM" id="MobiDB-lite"/>
    </source>
</evidence>
<dbReference type="EMBL" id="VTPC01002528">
    <property type="protein sequence ID" value="KAF2899914.1"/>
    <property type="molecule type" value="Genomic_DNA"/>
</dbReference>
<feature type="region of interest" description="Disordered" evidence="1">
    <location>
        <begin position="155"/>
        <end position="174"/>
    </location>
</feature>
<evidence type="ECO:0000313" key="5">
    <source>
        <dbReference type="Proteomes" id="UP000801492"/>
    </source>
</evidence>
<evidence type="ECO:0000313" key="4">
    <source>
        <dbReference type="EMBL" id="KAF2899914.1"/>
    </source>
</evidence>
<comment type="caution">
    <text evidence="4">The sequence shown here is derived from an EMBL/GenBank/DDBJ whole genome shotgun (WGS) entry which is preliminary data.</text>
</comment>
<protein>
    <submittedName>
        <fullName evidence="4">Uncharacterized protein</fullName>
    </submittedName>
</protein>
<evidence type="ECO:0000256" key="3">
    <source>
        <dbReference type="SAM" id="SignalP"/>
    </source>
</evidence>
<dbReference type="Proteomes" id="UP000801492">
    <property type="component" value="Unassembled WGS sequence"/>
</dbReference>
<feature type="chain" id="PRO_5035452773" evidence="3">
    <location>
        <begin position="17"/>
        <end position="214"/>
    </location>
</feature>
<feature type="region of interest" description="Disordered" evidence="1">
    <location>
        <begin position="76"/>
        <end position="95"/>
    </location>
</feature>
<feature type="compositionally biased region" description="Basic and acidic residues" evidence="1">
    <location>
        <begin position="85"/>
        <end position="95"/>
    </location>
</feature>
<feature type="transmembrane region" description="Helical" evidence="2">
    <location>
        <begin position="102"/>
        <end position="124"/>
    </location>
</feature>
<keyword evidence="2" id="KW-0812">Transmembrane</keyword>
<accession>A0A8K0D8T6</accession>
<feature type="signal peptide" evidence="3">
    <location>
        <begin position="1"/>
        <end position="16"/>
    </location>
</feature>
<evidence type="ECO:0000256" key="2">
    <source>
        <dbReference type="SAM" id="Phobius"/>
    </source>
</evidence>
<name>A0A8K0D8T6_IGNLU</name>
<keyword evidence="2" id="KW-1133">Transmembrane helix</keyword>
<keyword evidence="2" id="KW-0472">Membrane</keyword>
<dbReference type="AlphaFoldDB" id="A0A8K0D8T6"/>
<reference evidence="4" key="1">
    <citation type="submission" date="2019-08" db="EMBL/GenBank/DDBJ databases">
        <title>The genome of the North American firefly Photinus pyralis.</title>
        <authorList>
            <consortium name="Photinus pyralis genome working group"/>
            <person name="Fallon T.R."/>
            <person name="Sander Lower S.E."/>
            <person name="Weng J.-K."/>
        </authorList>
    </citation>
    <scope>NUCLEOTIDE SEQUENCE</scope>
    <source>
        <strain evidence="4">TRF0915ILg1</strain>
        <tissue evidence="4">Whole body</tissue>
    </source>
</reference>
<feature type="compositionally biased region" description="Low complexity" evidence="1">
    <location>
        <begin position="155"/>
        <end position="169"/>
    </location>
</feature>
<sequence length="214" mass="24757">MLKVLFLLVLIKNSIQQDISAITDLKTLSELPLERLLKLKTNFDPKEEELSENVISTKLKIHKNDDTPEALALQSKRKPLNRGSYEPEYHKKKEHHKDANSIFQMSVTTLAFVAFGGYLLCLIVQAIRAKNMDNGDTMAMLIRPSRPNRIRVPVRQTTPGRRPRPGNNNRYKREVWPDANPAEMYRALLMIAEGYSKYNTVDYKHYNRTVKAYL</sequence>
<keyword evidence="5" id="KW-1185">Reference proteome</keyword>